<dbReference type="Proteomes" id="UP000789396">
    <property type="component" value="Unassembled WGS sequence"/>
</dbReference>
<comment type="similarity">
    <text evidence="2">Belongs to the FPG family.</text>
</comment>
<evidence type="ECO:0000256" key="2">
    <source>
        <dbReference type="ARBA" id="ARBA00009409"/>
    </source>
</evidence>
<dbReference type="GO" id="GO:0006284">
    <property type="term" value="P:base-excision repair"/>
    <property type="evidence" value="ECO:0007669"/>
    <property type="project" value="InterPro"/>
</dbReference>
<dbReference type="PANTHER" id="PTHR22993">
    <property type="entry name" value="FORMAMIDOPYRIMIDINE-DNA GLYCOSYLASE"/>
    <property type="match status" value="1"/>
</dbReference>
<dbReference type="InterPro" id="IPR012319">
    <property type="entry name" value="FPG_cat"/>
</dbReference>
<keyword evidence="3" id="KW-0479">Metal-binding</keyword>
<dbReference type="SUPFAM" id="SSF46946">
    <property type="entry name" value="S13-like H2TH domain"/>
    <property type="match status" value="1"/>
</dbReference>
<reference evidence="13" key="1">
    <citation type="submission" date="2021-06" db="EMBL/GenBank/DDBJ databases">
        <authorList>
            <person name="Kallberg Y."/>
            <person name="Tangrot J."/>
            <person name="Rosling A."/>
        </authorList>
    </citation>
    <scope>NUCLEOTIDE SEQUENCE</scope>
    <source>
        <strain evidence="13">IN212</strain>
    </source>
</reference>
<dbReference type="Pfam" id="PF06831">
    <property type="entry name" value="H2TH"/>
    <property type="match status" value="1"/>
</dbReference>
<dbReference type="InterPro" id="IPR015886">
    <property type="entry name" value="H2TH_FPG"/>
</dbReference>
<evidence type="ECO:0000256" key="8">
    <source>
        <dbReference type="ARBA" id="ARBA00023204"/>
    </source>
</evidence>
<dbReference type="SMART" id="SM01232">
    <property type="entry name" value="H2TH"/>
    <property type="match status" value="1"/>
</dbReference>
<keyword evidence="5" id="KW-0378">Hydrolase</keyword>
<dbReference type="SUPFAM" id="SSF81624">
    <property type="entry name" value="N-terminal domain of MutM-like DNA repair proteins"/>
    <property type="match status" value="1"/>
</dbReference>
<proteinExistence type="inferred from homology"/>
<dbReference type="Pfam" id="PF01149">
    <property type="entry name" value="Fapy_DNA_glyco"/>
    <property type="match status" value="1"/>
</dbReference>
<evidence type="ECO:0000256" key="10">
    <source>
        <dbReference type="ARBA" id="ARBA00023268"/>
    </source>
</evidence>
<accession>A0A9N9D8W3</accession>
<dbReference type="GO" id="GO:0008270">
    <property type="term" value="F:zinc ion binding"/>
    <property type="evidence" value="ECO:0007669"/>
    <property type="project" value="InterPro"/>
</dbReference>
<comment type="catalytic activity">
    <reaction evidence="1">
        <text>Hydrolysis of DNA containing ring-opened 7-methylguanine residues, releasing 2,6-diamino-4-hydroxy-5-(N-methyl)formamidopyrimidine.</text>
        <dbReference type="EC" id="3.2.2.23"/>
    </reaction>
</comment>
<keyword evidence="8" id="KW-0234">DNA repair</keyword>
<dbReference type="InterPro" id="IPR010979">
    <property type="entry name" value="Ribosomal_uS13-like_H2TH"/>
</dbReference>
<comment type="caution">
    <text evidence="13">The sequence shown here is derived from an EMBL/GenBank/DDBJ whole genome shotgun (WGS) entry which is preliminary data.</text>
</comment>
<evidence type="ECO:0000256" key="1">
    <source>
        <dbReference type="ARBA" id="ARBA00001668"/>
    </source>
</evidence>
<dbReference type="Gene3D" id="3.20.190.10">
    <property type="entry name" value="MutM-like, N-terminal"/>
    <property type="match status" value="1"/>
</dbReference>
<keyword evidence="4" id="KW-0227">DNA damage</keyword>
<evidence type="ECO:0000256" key="6">
    <source>
        <dbReference type="ARBA" id="ARBA00022833"/>
    </source>
</evidence>
<evidence type="ECO:0000259" key="12">
    <source>
        <dbReference type="PROSITE" id="PS51068"/>
    </source>
</evidence>
<evidence type="ECO:0000313" key="13">
    <source>
        <dbReference type="EMBL" id="CAG8626514.1"/>
    </source>
</evidence>
<evidence type="ECO:0000256" key="7">
    <source>
        <dbReference type="ARBA" id="ARBA00023125"/>
    </source>
</evidence>
<dbReference type="EMBL" id="CAJVPZ010011082">
    <property type="protein sequence ID" value="CAG8626514.1"/>
    <property type="molecule type" value="Genomic_DNA"/>
</dbReference>
<dbReference type="GO" id="GO:0003906">
    <property type="term" value="F:DNA-(apurinic or apyrimidinic site) endonuclease activity"/>
    <property type="evidence" value="ECO:0007669"/>
    <property type="project" value="InterPro"/>
</dbReference>
<dbReference type="GO" id="GO:0034039">
    <property type="term" value="F:8-oxo-7,8-dihydroguanine DNA N-glycosylase activity"/>
    <property type="evidence" value="ECO:0007669"/>
    <property type="project" value="TreeGrafter"/>
</dbReference>
<evidence type="ECO:0000313" key="14">
    <source>
        <dbReference type="Proteomes" id="UP000789396"/>
    </source>
</evidence>
<protein>
    <submittedName>
        <fullName evidence="13">10006_t:CDS:1</fullName>
    </submittedName>
</protein>
<evidence type="ECO:0000256" key="9">
    <source>
        <dbReference type="ARBA" id="ARBA00023239"/>
    </source>
</evidence>
<gene>
    <name evidence="13" type="ORF">RFULGI_LOCUS7557</name>
</gene>
<dbReference type="GO" id="GO:0016829">
    <property type="term" value="F:lyase activity"/>
    <property type="evidence" value="ECO:0007669"/>
    <property type="project" value="UniProtKB-KW"/>
</dbReference>
<dbReference type="AlphaFoldDB" id="A0A9N9D8W3"/>
<keyword evidence="9" id="KW-0456">Lyase</keyword>
<keyword evidence="7" id="KW-0238">DNA-binding</keyword>
<keyword evidence="11" id="KW-0326">Glycosidase</keyword>
<keyword evidence="10" id="KW-0511">Multifunctional enzyme</keyword>
<dbReference type="GO" id="GO:0003684">
    <property type="term" value="F:damaged DNA binding"/>
    <property type="evidence" value="ECO:0007669"/>
    <property type="project" value="InterPro"/>
</dbReference>
<keyword evidence="6" id="KW-0862">Zinc</keyword>
<dbReference type="Gene3D" id="1.10.8.50">
    <property type="match status" value="1"/>
</dbReference>
<dbReference type="PROSITE" id="PS51068">
    <property type="entry name" value="FPG_CAT"/>
    <property type="match status" value="1"/>
</dbReference>
<dbReference type="PANTHER" id="PTHR22993:SF9">
    <property type="entry name" value="FORMAMIDOPYRIMIDINE-DNA GLYCOSYLASE"/>
    <property type="match status" value="1"/>
</dbReference>
<keyword evidence="14" id="KW-1185">Reference proteome</keyword>
<dbReference type="FunFam" id="1.10.8.50:FF:000003">
    <property type="entry name" value="Formamidopyrimidine-DNA glycosylase"/>
    <property type="match status" value="1"/>
</dbReference>
<dbReference type="SUPFAM" id="SSF57716">
    <property type="entry name" value="Glucocorticoid receptor-like (DNA-binding domain)"/>
    <property type="match status" value="1"/>
</dbReference>
<dbReference type="InterPro" id="IPR035937">
    <property type="entry name" value="FPG_N"/>
</dbReference>
<sequence length="261" mass="30350">MPELPEVETVRQILRAEIIGKKFRKVEIYKPKDETNKRVSLIKNIKEKLLTPEQKKLFEKHNNESAKETMRLTYRDARRFGGFRLQIFEDYKKTEPYKNIGIDLLDEKVDAELLFKHYQKRKIPIKNALLEQKIISGIGNIYASEILFDTKIHPLKKTNQLTELEVKDIICSAQTILKEALKSGGTSEFDFVNPLSREGSFQNKLKVYNRKGKPCHNNCGSLIEKLEVVQEKANEKKLKERINWGLFATSSGCFHYSDTRS</sequence>
<name>A0A9N9D8W3_9GLOM</name>
<evidence type="ECO:0000256" key="5">
    <source>
        <dbReference type="ARBA" id="ARBA00022801"/>
    </source>
</evidence>
<evidence type="ECO:0000256" key="3">
    <source>
        <dbReference type="ARBA" id="ARBA00022723"/>
    </source>
</evidence>
<evidence type="ECO:0000256" key="11">
    <source>
        <dbReference type="ARBA" id="ARBA00023295"/>
    </source>
</evidence>
<feature type="domain" description="Formamidopyrimidine-DNA glycosylase catalytic" evidence="12">
    <location>
        <begin position="2"/>
        <end position="118"/>
    </location>
</feature>
<organism evidence="13 14">
    <name type="scientific">Racocetra fulgida</name>
    <dbReference type="NCBI Taxonomy" id="60492"/>
    <lineage>
        <taxon>Eukaryota</taxon>
        <taxon>Fungi</taxon>
        <taxon>Fungi incertae sedis</taxon>
        <taxon>Mucoromycota</taxon>
        <taxon>Glomeromycotina</taxon>
        <taxon>Glomeromycetes</taxon>
        <taxon>Diversisporales</taxon>
        <taxon>Gigasporaceae</taxon>
        <taxon>Racocetra</taxon>
    </lineage>
</organism>
<evidence type="ECO:0000256" key="4">
    <source>
        <dbReference type="ARBA" id="ARBA00022763"/>
    </source>
</evidence>
<dbReference type="OrthoDB" id="444592at2759"/>